<dbReference type="EMBL" id="LKCN02000007">
    <property type="protein sequence ID" value="RCI12279.1"/>
    <property type="molecule type" value="Genomic_DNA"/>
</dbReference>
<dbReference type="AlphaFoldDB" id="A0A367LCX5"/>
<gene>
    <name evidence="2" type="ORF">L249_0498</name>
</gene>
<reference evidence="2 3" key="1">
    <citation type="journal article" date="2015" name="BMC Genomics">
        <title>Insights from the genome of Ophiocordyceps polyrhachis-furcata to pathogenicity and host specificity in insect fungi.</title>
        <authorList>
            <person name="Wichadakul D."/>
            <person name="Kobmoo N."/>
            <person name="Ingsriswang S."/>
            <person name="Tangphatsornruang S."/>
            <person name="Chantasingh D."/>
            <person name="Luangsa-ard J.J."/>
            <person name="Eurwilaichitr L."/>
        </authorList>
    </citation>
    <scope>NUCLEOTIDE SEQUENCE [LARGE SCALE GENOMIC DNA]</scope>
    <source>
        <strain evidence="2 3">BCC 54312</strain>
    </source>
</reference>
<dbReference type="STRING" id="1330021.A0A367LCX5"/>
<proteinExistence type="predicted"/>
<feature type="compositionally biased region" description="Low complexity" evidence="1">
    <location>
        <begin position="183"/>
        <end position="198"/>
    </location>
</feature>
<protein>
    <submittedName>
        <fullName evidence="2">Uncharacterized protein</fullName>
    </submittedName>
</protein>
<evidence type="ECO:0000256" key="1">
    <source>
        <dbReference type="SAM" id="MobiDB-lite"/>
    </source>
</evidence>
<dbReference type="Proteomes" id="UP000253664">
    <property type="component" value="Unassembled WGS sequence"/>
</dbReference>
<keyword evidence="3" id="KW-1185">Reference proteome</keyword>
<evidence type="ECO:0000313" key="3">
    <source>
        <dbReference type="Proteomes" id="UP000253664"/>
    </source>
</evidence>
<accession>A0A367LCX5</accession>
<dbReference type="OrthoDB" id="5316527at2759"/>
<comment type="caution">
    <text evidence="2">The sequence shown here is derived from an EMBL/GenBank/DDBJ whole genome shotgun (WGS) entry which is preliminary data.</text>
</comment>
<sequence length="309" mass="35039">MVDWSDEEWEALSEAEKREIEKEESEGAVYMFLPMPFSTVTVPQPRYRGSDPEWKTFYNINRSSKLQREVRADLVGIIHKVMLGNKEYVKFLGGENIKVGRLWLDITFPNRPPPKHYIHGLAFCNDGIYWSRQPIEASLARTLDETVYPKAVALTFWTFWSSLLRQNAQSIYNSFAANEPPSSFPINSNPSNNPGNKSNPPPSDSSNLDPSQIKRVLMTNPLEVNESIIDAEIRTALQAALKTLGSKWRPAGKPPNPGCFFVDGVVEYYGPRASIGLYVWAWYDPKLKVWTSINLRLKHAKPHVQSPAG</sequence>
<evidence type="ECO:0000313" key="2">
    <source>
        <dbReference type="EMBL" id="RCI12279.1"/>
    </source>
</evidence>
<feature type="region of interest" description="Disordered" evidence="1">
    <location>
        <begin position="183"/>
        <end position="210"/>
    </location>
</feature>
<organism evidence="2 3">
    <name type="scientific">Ophiocordyceps polyrhachis-furcata BCC 54312</name>
    <dbReference type="NCBI Taxonomy" id="1330021"/>
    <lineage>
        <taxon>Eukaryota</taxon>
        <taxon>Fungi</taxon>
        <taxon>Dikarya</taxon>
        <taxon>Ascomycota</taxon>
        <taxon>Pezizomycotina</taxon>
        <taxon>Sordariomycetes</taxon>
        <taxon>Hypocreomycetidae</taxon>
        <taxon>Hypocreales</taxon>
        <taxon>Ophiocordycipitaceae</taxon>
        <taxon>Ophiocordyceps</taxon>
    </lineage>
</organism>
<name>A0A367LCX5_9HYPO</name>